<dbReference type="RefSeq" id="WP_317635544.1">
    <property type="nucleotide sequence ID" value="NZ_AP026802.1"/>
</dbReference>
<dbReference type="KEGG" id="xap:XA3_00260"/>
<feature type="transmembrane region" description="Helical" evidence="1">
    <location>
        <begin position="12"/>
        <end position="35"/>
    </location>
</feature>
<evidence type="ECO:0000313" key="3">
    <source>
        <dbReference type="Proteomes" id="UP001321861"/>
    </source>
</evidence>
<evidence type="ECO:0000313" key="2">
    <source>
        <dbReference type="EMBL" id="BDR57585.1"/>
    </source>
</evidence>
<sequence>MILQLHLKGNQPALSVFEALSLMLMFGILIVNITIDKKKPLYITLTGYRVAEMSTI</sequence>
<keyword evidence="3" id="KW-1185">Reference proteome</keyword>
<keyword evidence="1" id="KW-0472">Membrane</keyword>
<organism evidence="2 3">
    <name type="scientific">Xylocopilactobacillus apicola</name>
    <dbReference type="NCBI Taxonomy" id="2932184"/>
    <lineage>
        <taxon>Bacteria</taxon>
        <taxon>Bacillati</taxon>
        <taxon>Bacillota</taxon>
        <taxon>Bacilli</taxon>
        <taxon>Lactobacillales</taxon>
        <taxon>Lactobacillaceae</taxon>
        <taxon>Xylocopilactobacillus</taxon>
    </lineage>
</organism>
<dbReference type="Proteomes" id="UP001321861">
    <property type="component" value="Chromosome"/>
</dbReference>
<dbReference type="AlphaFoldDB" id="A0AAU9DCR9"/>
<keyword evidence="1" id="KW-1133">Transmembrane helix</keyword>
<evidence type="ECO:0000256" key="1">
    <source>
        <dbReference type="SAM" id="Phobius"/>
    </source>
</evidence>
<dbReference type="EMBL" id="AP026802">
    <property type="protein sequence ID" value="BDR57585.1"/>
    <property type="molecule type" value="Genomic_DNA"/>
</dbReference>
<dbReference type="Pfam" id="PF16935">
    <property type="entry name" value="Hol_Tox"/>
    <property type="match status" value="1"/>
</dbReference>
<gene>
    <name evidence="2" type="ORF">XA3_00260</name>
</gene>
<name>A0AAU9DCR9_9LACO</name>
<proteinExistence type="predicted"/>
<keyword evidence="1" id="KW-0812">Transmembrane</keyword>
<reference evidence="2 3" key="1">
    <citation type="journal article" date="2023" name="Microbiol. Spectr.">
        <title>Symbiosis of Carpenter Bees with Uncharacterized Lactic Acid Bacteria Showing NAD Auxotrophy.</title>
        <authorList>
            <person name="Kawasaki S."/>
            <person name="Ozawa K."/>
            <person name="Mori T."/>
            <person name="Yamamoto A."/>
            <person name="Ito M."/>
            <person name="Ohkuma M."/>
            <person name="Sakamoto M."/>
            <person name="Matsutani M."/>
        </authorList>
    </citation>
    <scope>NUCLEOTIDE SEQUENCE [LARGE SCALE GENOMIC DNA]</scope>
    <source>
        <strain evidence="2 3">XA3</strain>
    </source>
</reference>
<dbReference type="InterPro" id="IPR031616">
    <property type="entry name" value="BsrE-like"/>
</dbReference>
<accession>A0AAU9DCR9</accession>
<protein>
    <submittedName>
        <fullName evidence="2">Uncharacterized protein</fullName>
    </submittedName>
</protein>